<dbReference type="InterPro" id="IPR019826">
    <property type="entry name" value="Carboxylesterase_B_AS"/>
</dbReference>
<dbReference type="GO" id="GO:0003990">
    <property type="term" value="F:acetylcholinesterase activity"/>
    <property type="evidence" value="ECO:0007669"/>
    <property type="project" value="UniProtKB-EC"/>
</dbReference>
<dbReference type="Gene3D" id="3.40.50.1820">
    <property type="entry name" value="alpha/beta hydrolase"/>
    <property type="match status" value="1"/>
</dbReference>
<dbReference type="PANTHER" id="PTHR43918">
    <property type="entry name" value="ACETYLCHOLINESTERASE"/>
    <property type="match status" value="1"/>
</dbReference>
<evidence type="ECO:0000256" key="8">
    <source>
        <dbReference type="PIRSR" id="PIRSR600997-1"/>
    </source>
</evidence>
<dbReference type="CDD" id="cd00312">
    <property type="entry name" value="Esterase_lipase"/>
    <property type="match status" value="1"/>
</dbReference>
<evidence type="ECO:0000313" key="11">
    <source>
        <dbReference type="EnsemblMetazoa" id="SMAR010089-PA"/>
    </source>
</evidence>
<dbReference type="GO" id="GO:0006581">
    <property type="term" value="P:acetylcholine catabolic process"/>
    <property type="evidence" value="ECO:0007669"/>
    <property type="project" value="TreeGrafter"/>
</dbReference>
<feature type="active site" description="Charge relay system" evidence="8">
    <location>
        <position position="365"/>
    </location>
</feature>
<dbReference type="AlphaFoldDB" id="T1J8Q3"/>
<evidence type="ECO:0000256" key="5">
    <source>
        <dbReference type="ARBA" id="ARBA00023157"/>
    </source>
</evidence>
<dbReference type="PROSITE" id="PS00941">
    <property type="entry name" value="CARBOXYLESTERASE_B_2"/>
    <property type="match status" value="1"/>
</dbReference>
<feature type="active site" description="Acyl-ester intermediate" evidence="8">
    <location>
        <position position="238"/>
    </location>
</feature>
<sequence>MKLAHNELTVSLISAIVCFTCLVATANNDHLYEDDDDDGMLQVATTSGAVRGMRRHVLGEELHVFLGIPFGKPPVGEYRFRRPEPIPPWEGIYEATRLPNSCMQDKNEYFPGFRGEEMWNPNTNLSEDCLYLNVWVPARVRRQRDTPASVMIWIYGGSYMSGTSTLQLYDGSILATMNGVIVASINYRVGVFGFLYFGTDDAPGNAGLYDQKLALEWLNANVRSFGGNPESMTIFGESAGSGSVTVHLLSPATRHLVTRGIMQSGTVNAPWSFMTAETALTRSLALANLLGCNTMDKERSTVLACLLDMPATTLSNGQWSLYASILTFPFCPTVDGYFLTKSPQELLRDGDFKRENILLGSNLNEGTYFILYDFMNYFDKDGPSLLKREEMMEMVGSIFRSFSQIEKEAVGFQYTDWEAPSDGRVNRDSVGDMVGDYFFVCPMNHFAQAYAAQGVNVYYYYFTHRTSVSPWGAWMGVMHGDEIEYVFGRPLNRSLNFTQAERELSQRIMNYFANFAKTG</sequence>
<evidence type="ECO:0000313" key="12">
    <source>
        <dbReference type="Proteomes" id="UP000014500"/>
    </source>
</evidence>
<keyword evidence="3 9" id="KW-0378">Hydrolase</keyword>
<keyword evidence="5" id="KW-1015">Disulfide bond</keyword>
<dbReference type="PROSITE" id="PS00122">
    <property type="entry name" value="CARBOXYLESTERASE_B_1"/>
    <property type="match status" value="1"/>
</dbReference>
<dbReference type="FunFam" id="3.40.50.1820:FF:000029">
    <property type="entry name" value="Acetylcholinesterase"/>
    <property type="match status" value="1"/>
</dbReference>
<dbReference type="GO" id="GO:0019695">
    <property type="term" value="P:choline metabolic process"/>
    <property type="evidence" value="ECO:0007669"/>
    <property type="project" value="TreeGrafter"/>
</dbReference>
<evidence type="ECO:0000256" key="1">
    <source>
        <dbReference type="ARBA" id="ARBA00005964"/>
    </source>
</evidence>
<feature type="active site" description="Charge relay system" evidence="8">
    <location>
        <position position="479"/>
    </location>
</feature>
<dbReference type="HOGENOM" id="CLU_006586_13_0_1"/>
<dbReference type="eggNOG" id="KOG4389">
    <property type="taxonomic scope" value="Eukaryota"/>
</dbReference>
<reference evidence="11" key="2">
    <citation type="submission" date="2015-02" db="UniProtKB">
        <authorList>
            <consortium name="EnsemblMetazoa"/>
        </authorList>
    </citation>
    <scope>IDENTIFICATION</scope>
</reference>
<evidence type="ECO:0000256" key="3">
    <source>
        <dbReference type="ARBA" id="ARBA00022801"/>
    </source>
</evidence>
<evidence type="ECO:0000259" key="10">
    <source>
        <dbReference type="Pfam" id="PF00135"/>
    </source>
</evidence>
<feature type="signal peptide" evidence="9">
    <location>
        <begin position="1"/>
        <end position="26"/>
    </location>
</feature>
<protein>
    <recommendedName>
        <fullName evidence="9">Carboxylic ester hydrolase</fullName>
        <ecNumber evidence="9">3.1.1.-</ecNumber>
    </recommendedName>
</protein>
<comment type="similarity">
    <text evidence="1 9">Belongs to the type-B carboxylesterase/lipase family.</text>
</comment>
<dbReference type="Proteomes" id="UP000014500">
    <property type="component" value="Unassembled WGS sequence"/>
</dbReference>
<feature type="chain" id="PRO_5005147059" description="Carboxylic ester hydrolase" evidence="9">
    <location>
        <begin position="27"/>
        <end position="519"/>
    </location>
</feature>
<keyword evidence="2" id="KW-0719">Serine esterase</keyword>
<proteinExistence type="inferred from homology"/>
<dbReference type="SUPFAM" id="SSF53474">
    <property type="entry name" value="alpha/beta-Hydrolases"/>
    <property type="match status" value="1"/>
</dbReference>
<dbReference type="EnsemblMetazoa" id="SMAR010089-RA">
    <property type="protein sequence ID" value="SMAR010089-PA"/>
    <property type="gene ID" value="SMAR010089"/>
</dbReference>
<dbReference type="InterPro" id="IPR000997">
    <property type="entry name" value="Cholinesterase"/>
</dbReference>
<dbReference type="InterPro" id="IPR019819">
    <property type="entry name" value="Carboxylesterase_B_CS"/>
</dbReference>
<dbReference type="Pfam" id="PF00135">
    <property type="entry name" value="COesterase"/>
    <property type="match status" value="1"/>
</dbReference>
<dbReference type="GO" id="GO:0005886">
    <property type="term" value="C:plasma membrane"/>
    <property type="evidence" value="ECO:0007669"/>
    <property type="project" value="TreeGrafter"/>
</dbReference>
<reference evidence="12" key="1">
    <citation type="submission" date="2011-05" db="EMBL/GenBank/DDBJ databases">
        <authorList>
            <person name="Richards S.R."/>
            <person name="Qu J."/>
            <person name="Jiang H."/>
            <person name="Jhangiani S.N."/>
            <person name="Agravi P."/>
            <person name="Goodspeed R."/>
            <person name="Gross S."/>
            <person name="Mandapat C."/>
            <person name="Jackson L."/>
            <person name="Mathew T."/>
            <person name="Pu L."/>
            <person name="Thornton R."/>
            <person name="Saada N."/>
            <person name="Wilczek-Boney K.B."/>
            <person name="Lee S."/>
            <person name="Kovar C."/>
            <person name="Wu Y."/>
            <person name="Scherer S.E."/>
            <person name="Worley K.C."/>
            <person name="Muzny D.M."/>
            <person name="Gibbs R."/>
        </authorList>
    </citation>
    <scope>NUCLEOTIDE SEQUENCE</scope>
    <source>
        <strain evidence="12">Brora</strain>
    </source>
</reference>
<dbReference type="PhylomeDB" id="T1J8Q3"/>
<accession>T1J8Q3</accession>
<keyword evidence="12" id="KW-1185">Reference proteome</keyword>
<comment type="catalytic activity">
    <reaction evidence="7">
        <text>acetylcholine + H2O = choline + acetate + H(+)</text>
        <dbReference type="Rhea" id="RHEA:17561"/>
        <dbReference type="ChEBI" id="CHEBI:15354"/>
        <dbReference type="ChEBI" id="CHEBI:15355"/>
        <dbReference type="ChEBI" id="CHEBI:15377"/>
        <dbReference type="ChEBI" id="CHEBI:15378"/>
        <dbReference type="ChEBI" id="CHEBI:30089"/>
        <dbReference type="EC" id="3.1.1.7"/>
    </reaction>
</comment>
<dbReference type="EC" id="3.1.1.-" evidence="9"/>
<keyword evidence="9" id="KW-0732">Signal</keyword>
<dbReference type="EMBL" id="JH431958">
    <property type="status" value="NOT_ANNOTATED_CDS"/>
    <property type="molecule type" value="Genomic_DNA"/>
</dbReference>
<dbReference type="PANTHER" id="PTHR43918:SF13">
    <property type="entry name" value="ACETYLCHOLINESTERASE"/>
    <property type="match status" value="1"/>
</dbReference>
<keyword evidence="4" id="KW-0531">Neurotransmitter degradation</keyword>
<dbReference type="STRING" id="126957.T1J8Q3"/>
<dbReference type="PRINTS" id="PR00878">
    <property type="entry name" value="CHOLNESTRASE"/>
</dbReference>
<feature type="domain" description="Carboxylesterase type B" evidence="10">
    <location>
        <begin position="42"/>
        <end position="519"/>
    </location>
</feature>
<name>T1J8Q3_STRMM</name>
<evidence type="ECO:0000256" key="4">
    <source>
        <dbReference type="ARBA" id="ARBA00022867"/>
    </source>
</evidence>
<dbReference type="InterPro" id="IPR029058">
    <property type="entry name" value="AB_hydrolase_fold"/>
</dbReference>
<dbReference type="GO" id="GO:0005615">
    <property type="term" value="C:extracellular space"/>
    <property type="evidence" value="ECO:0007669"/>
    <property type="project" value="TreeGrafter"/>
</dbReference>
<keyword evidence="6" id="KW-0325">Glycoprotein</keyword>
<evidence type="ECO:0000256" key="7">
    <source>
        <dbReference type="ARBA" id="ARBA00048484"/>
    </source>
</evidence>
<organism evidence="11 12">
    <name type="scientific">Strigamia maritima</name>
    <name type="common">European centipede</name>
    <name type="synonym">Geophilus maritimus</name>
    <dbReference type="NCBI Taxonomy" id="126957"/>
    <lineage>
        <taxon>Eukaryota</taxon>
        <taxon>Metazoa</taxon>
        <taxon>Ecdysozoa</taxon>
        <taxon>Arthropoda</taxon>
        <taxon>Myriapoda</taxon>
        <taxon>Chilopoda</taxon>
        <taxon>Pleurostigmophora</taxon>
        <taxon>Geophilomorpha</taxon>
        <taxon>Linotaeniidae</taxon>
        <taxon>Strigamia</taxon>
    </lineage>
</organism>
<evidence type="ECO:0000256" key="2">
    <source>
        <dbReference type="ARBA" id="ARBA00022487"/>
    </source>
</evidence>
<evidence type="ECO:0000256" key="6">
    <source>
        <dbReference type="ARBA" id="ARBA00023180"/>
    </source>
</evidence>
<evidence type="ECO:0000256" key="9">
    <source>
        <dbReference type="RuleBase" id="RU361235"/>
    </source>
</evidence>
<dbReference type="InterPro" id="IPR050654">
    <property type="entry name" value="AChE-related_enzymes"/>
</dbReference>
<dbReference type="ESTHER" id="strmm-t1j8q3">
    <property type="family name" value="ACHE"/>
</dbReference>
<dbReference type="OMA" id="KGTKENH"/>
<dbReference type="InterPro" id="IPR002018">
    <property type="entry name" value="CarbesteraseB"/>
</dbReference>